<keyword evidence="5" id="KW-0998">Cell outer membrane</keyword>
<evidence type="ECO:0000256" key="2">
    <source>
        <dbReference type="ARBA" id="ARBA00006275"/>
    </source>
</evidence>
<gene>
    <name evidence="9" type="ORF">J5U18_08830</name>
</gene>
<keyword evidence="4" id="KW-0472">Membrane</keyword>
<organism evidence="9 10">
    <name type="scientific">Rhinopithecimicrobium faecis</name>
    <dbReference type="NCBI Taxonomy" id="2820698"/>
    <lineage>
        <taxon>Bacteria</taxon>
        <taxon>Pseudomonadati</taxon>
        <taxon>Bacteroidota</taxon>
        <taxon>Sphingobacteriia</taxon>
        <taxon>Sphingobacteriales</taxon>
        <taxon>Sphingobacteriaceae</taxon>
        <taxon>Rhinopithecimicrobium</taxon>
    </lineage>
</organism>
<dbReference type="Gene3D" id="1.25.40.390">
    <property type="match status" value="1"/>
</dbReference>
<proteinExistence type="inferred from homology"/>
<feature type="signal peptide" evidence="6">
    <location>
        <begin position="1"/>
        <end position="20"/>
    </location>
</feature>
<sequence>MKYSKFFFLALASLSLQVSCKNVLEIEDINNYNPDKVWNDANLANAYLSGIYPMFGNWDPAADANSQQLIGVNFYPDRITISNGDFKNWNYNRIRLINQALVDVNSGSLSENVKNDITGQALFMRAYTYFDMVKYHGGVPYIKTPQDRYNDDLLVSRNTTKECFQFILADIDEAITKLPTKILSSSTSYGKIDGSFALAFKAKVLLYMASPQFNPKNPFGNSYWEEAYKINKQAVETLAQRGYALVPNYENITLVERNSETIFAVINSYPNKVASWDNGVRPGSESRGNAYAVPTWELIKEYPMKDGRSYSDPKSAYYQTDAQFLQNYWANRDPRFEKSIVWNGKVYEVSGKVGKRQYTSLGLAHELDDFGLNPNAGVNSTNINRYSGFFILKNSMLKLTQAEVQQYDVDYVLMRYAEVMLNYAETANETGRSAEAIEILKKIRQRAGILAGTDGNYGIDVSSKTSIREAILAERNIEFAFEGHRFWDLRRLRLLNRLDNQTKHGVEAIAVTAAGTEMLMSTARQLAGKYELKEANFNYSLLEVPRTGVKVNVLPEKYYFFPIQESVISKNSKIAQNKDWGGTFDPTLD</sequence>
<dbReference type="Pfam" id="PF07980">
    <property type="entry name" value="SusD_RagB"/>
    <property type="match status" value="1"/>
</dbReference>
<dbReference type="Proteomes" id="UP000679691">
    <property type="component" value="Unassembled WGS sequence"/>
</dbReference>
<keyword evidence="10" id="KW-1185">Reference proteome</keyword>
<evidence type="ECO:0000256" key="5">
    <source>
        <dbReference type="ARBA" id="ARBA00023237"/>
    </source>
</evidence>
<comment type="subcellular location">
    <subcellularLocation>
        <location evidence="1">Cell outer membrane</location>
    </subcellularLocation>
</comment>
<evidence type="ECO:0000259" key="7">
    <source>
        <dbReference type="Pfam" id="PF07980"/>
    </source>
</evidence>
<dbReference type="AlphaFoldDB" id="A0A8T4HA67"/>
<dbReference type="Pfam" id="PF14322">
    <property type="entry name" value="SusD-like_3"/>
    <property type="match status" value="1"/>
</dbReference>
<evidence type="ECO:0000313" key="10">
    <source>
        <dbReference type="Proteomes" id="UP000679691"/>
    </source>
</evidence>
<dbReference type="RefSeq" id="WP_353547164.1">
    <property type="nucleotide sequence ID" value="NZ_JAGKSB010000009.1"/>
</dbReference>
<protein>
    <submittedName>
        <fullName evidence="9">RagB/SusD family nutrient uptake outer membrane protein</fullName>
    </submittedName>
</protein>
<dbReference type="InterPro" id="IPR033985">
    <property type="entry name" value="SusD-like_N"/>
</dbReference>
<evidence type="ECO:0000256" key="3">
    <source>
        <dbReference type="ARBA" id="ARBA00022729"/>
    </source>
</evidence>
<dbReference type="InterPro" id="IPR011990">
    <property type="entry name" value="TPR-like_helical_dom_sf"/>
</dbReference>
<accession>A0A8T4HA67</accession>
<feature type="domain" description="RagB/SusD" evidence="7">
    <location>
        <begin position="261"/>
        <end position="580"/>
    </location>
</feature>
<comment type="caution">
    <text evidence="9">The sequence shown here is derived from an EMBL/GenBank/DDBJ whole genome shotgun (WGS) entry which is preliminary data.</text>
</comment>
<evidence type="ECO:0000256" key="1">
    <source>
        <dbReference type="ARBA" id="ARBA00004442"/>
    </source>
</evidence>
<evidence type="ECO:0000313" key="9">
    <source>
        <dbReference type="EMBL" id="MBP3943664.1"/>
    </source>
</evidence>
<keyword evidence="3 6" id="KW-0732">Signal</keyword>
<evidence type="ECO:0000259" key="8">
    <source>
        <dbReference type="Pfam" id="PF14322"/>
    </source>
</evidence>
<feature type="domain" description="SusD-like N-terminal" evidence="8">
    <location>
        <begin position="67"/>
        <end position="206"/>
    </location>
</feature>
<reference evidence="9" key="1">
    <citation type="submission" date="2021-03" db="EMBL/GenBank/DDBJ databases">
        <authorList>
            <person name="Lu T."/>
            <person name="Wang Q."/>
            <person name="Han X."/>
        </authorList>
    </citation>
    <scope>NUCLEOTIDE SEQUENCE</scope>
    <source>
        <strain evidence="9">WQ 2009</strain>
    </source>
</reference>
<evidence type="ECO:0000256" key="4">
    <source>
        <dbReference type="ARBA" id="ARBA00023136"/>
    </source>
</evidence>
<evidence type="ECO:0000256" key="6">
    <source>
        <dbReference type="SAM" id="SignalP"/>
    </source>
</evidence>
<dbReference type="EMBL" id="JAGKSB010000009">
    <property type="protein sequence ID" value="MBP3943664.1"/>
    <property type="molecule type" value="Genomic_DNA"/>
</dbReference>
<dbReference type="SUPFAM" id="SSF48452">
    <property type="entry name" value="TPR-like"/>
    <property type="match status" value="1"/>
</dbReference>
<dbReference type="InterPro" id="IPR012944">
    <property type="entry name" value="SusD_RagB_dom"/>
</dbReference>
<dbReference type="GO" id="GO:0009279">
    <property type="term" value="C:cell outer membrane"/>
    <property type="evidence" value="ECO:0007669"/>
    <property type="project" value="UniProtKB-SubCell"/>
</dbReference>
<name>A0A8T4HA67_9SPHI</name>
<feature type="chain" id="PRO_5035782458" evidence="6">
    <location>
        <begin position="21"/>
        <end position="589"/>
    </location>
</feature>
<comment type="similarity">
    <text evidence="2">Belongs to the SusD family.</text>
</comment>